<dbReference type="AlphaFoldDB" id="A0A7Z9ASD7"/>
<comment type="caution">
    <text evidence="1">The sequence shown here is derived from an EMBL/GenBank/DDBJ whole genome shotgun (WGS) entry which is preliminary data.</text>
</comment>
<evidence type="ECO:0000313" key="2">
    <source>
        <dbReference type="Proteomes" id="UP000352698"/>
    </source>
</evidence>
<name>A0A7Z9ASD7_ENTHR</name>
<evidence type="ECO:0008006" key="3">
    <source>
        <dbReference type="Google" id="ProtNLM"/>
    </source>
</evidence>
<dbReference type="Proteomes" id="UP000352698">
    <property type="component" value="Unassembled WGS sequence"/>
</dbReference>
<dbReference type="RefSeq" id="WP_010738501.1">
    <property type="nucleotide sequence ID" value="NZ_CABEEP010000001.1"/>
</dbReference>
<accession>A0A7Z9ASD7</accession>
<dbReference type="EMBL" id="CABEEP010000001">
    <property type="protein sequence ID" value="VTQ59475.1"/>
    <property type="molecule type" value="Genomic_DNA"/>
</dbReference>
<organism evidence="1 2">
    <name type="scientific">Enterococcus hirae</name>
    <dbReference type="NCBI Taxonomy" id="1354"/>
    <lineage>
        <taxon>Bacteria</taxon>
        <taxon>Bacillati</taxon>
        <taxon>Bacillota</taxon>
        <taxon>Bacilli</taxon>
        <taxon>Lactobacillales</taxon>
        <taxon>Enterococcaceae</taxon>
        <taxon>Enterococcus</taxon>
    </lineage>
</organism>
<proteinExistence type="predicted"/>
<reference evidence="1 2" key="1">
    <citation type="submission" date="2019-05" db="EMBL/GenBank/DDBJ databases">
        <authorList>
            <consortium name="Pathogen Informatics"/>
        </authorList>
    </citation>
    <scope>NUCLEOTIDE SEQUENCE [LARGE SCALE GENOMIC DNA]</scope>
    <source>
        <strain evidence="1 2">NCTC12204</strain>
    </source>
</reference>
<protein>
    <recommendedName>
        <fullName evidence="3">XRE family transcriptional regulator</fullName>
    </recommendedName>
</protein>
<gene>
    <name evidence="1" type="ORF">NCTC12204_00397</name>
</gene>
<sequence>MNKEKLRSIIVLNGENQNVLSLFMGITPQSFSGKINERNGAEFTQSEIKLIKDRYNLTAEEVDEIFFSHFVS</sequence>
<evidence type="ECO:0000313" key="1">
    <source>
        <dbReference type="EMBL" id="VTQ59475.1"/>
    </source>
</evidence>